<keyword evidence="2" id="KW-1185">Reference proteome</keyword>
<reference evidence="1 2" key="1">
    <citation type="submission" date="2020-08" db="EMBL/GenBank/DDBJ databases">
        <title>Cohnella phylogeny.</title>
        <authorList>
            <person name="Dunlap C."/>
        </authorList>
    </citation>
    <scope>NUCLEOTIDE SEQUENCE [LARGE SCALE GENOMIC DNA]</scope>
    <source>
        <strain evidence="1 2">DSM 28246</strain>
    </source>
</reference>
<sequence>MNLEKLLTRLYEAQKMKGTNALNEIMEAIDAHLTGASSEYDSLMADLEWYRSGNKEDDAA</sequence>
<organism evidence="1 2">
    <name type="scientific">Cohnella nanjingensis</name>
    <dbReference type="NCBI Taxonomy" id="1387779"/>
    <lineage>
        <taxon>Bacteria</taxon>
        <taxon>Bacillati</taxon>
        <taxon>Bacillota</taxon>
        <taxon>Bacilli</taxon>
        <taxon>Bacillales</taxon>
        <taxon>Paenibacillaceae</taxon>
        <taxon>Cohnella</taxon>
    </lineage>
</organism>
<evidence type="ECO:0000313" key="2">
    <source>
        <dbReference type="Proteomes" id="UP000547209"/>
    </source>
</evidence>
<gene>
    <name evidence="1" type="ORF">H7C19_18075</name>
</gene>
<accession>A0A7X0VG02</accession>
<dbReference type="RefSeq" id="WP_185144077.1">
    <property type="nucleotide sequence ID" value="NZ_JACJVP010000029.1"/>
</dbReference>
<dbReference type="Proteomes" id="UP000547209">
    <property type="component" value="Unassembled WGS sequence"/>
</dbReference>
<evidence type="ECO:0000313" key="1">
    <source>
        <dbReference type="EMBL" id="MBB6672592.1"/>
    </source>
</evidence>
<proteinExistence type="predicted"/>
<dbReference type="EMBL" id="JACJVP010000029">
    <property type="protein sequence ID" value="MBB6672592.1"/>
    <property type="molecule type" value="Genomic_DNA"/>
</dbReference>
<name>A0A7X0VG02_9BACL</name>
<comment type="caution">
    <text evidence="1">The sequence shown here is derived from an EMBL/GenBank/DDBJ whole genome shotgun (WGS) entry which is preliminary data.</text>
</comment>
<protein>
    <submittedName>
        <fullName evidence="1">Uncharacterized protein</fullName>
    </submittedName>
</protein>
<dbReference type="AlphaFoldDB" id="A0A7X0VG02"/>